<comment type="caution">
    <text evidence="1">The sequence shown here is derived from an EMBL/GenBank/DDBJ whole genome shotgun (WGS) entry which is preliminary data.</text>
</comment>
<dbReference type="AlphaFoldDB" id="A0AAD6MCK0"/>
<dbReference type="EMBL" id="JAQIZT010000010">
    <property type="protein sequence ID" value="KAJ6982984.1"/>
    <property type="molecule type" value="Genomic_DNA"/>
</dbReference>
<evidence type="ECO:0000313" key="2">
    <source>
        <dbReference type="Proteomes" id="UP001164929"/>
    </source>
</evidence>
<evidence type="ECO:0000313" key="1">
    <source>
        <dbReference type="EMBL" id="KAJ6982984.1"/>
    </source>
</evidence>
<protein>
    <submittedName>
        <fullName evidence="1">Uncharacterized protein</fullName>
    </submittedName>
</protein>
<name>A0AAD6MCK0_9ROSI</name>
<reference evidence="1" key="1">
    <citation type="journal article" date="2023" name="Mol. Ecol. Resour.">
        <title>Chromosome-level genome assembly of a triploid poplar Populus alba 'Berolinensis'.</title>
        <authorList>
            <person name="Chen S."/>
            <person name="Yu Y."/>
            <person name="Wang X."/>
            <person name="Wang S."/>
            <person name="Zhang T."/>
            <person name="Zhou Y."/>
            <person name="He R."/>
            <person name="Meng N."/>
            <person name="Wang Y."/>
            <person name="Liu W."/>
            <person name="Liu Z."/>
            <person name="Liu J."/>
            <person name="Guo Q."/>
            <person name="Huang H."/>
            <person name="Sederoff R.R."/>
            <person name="Wang G."/>
            <person name="Qu G."/>
            <person name="Chen S."/>
        </authorList>
    </citation>
    <scope>NUCLEOTIDE SEQUENCE</scope>
    <source>
        <strain evidence="1">SC-2020</strain>
    </source>
</reference>
<organism evidence="1 2">
    <name type="scientific">Populus alba x Populus x berolinensis</name>
    <dbReference type="NCBI Taxonomy" id="444605"/>
    <lineage>
        <taxon>Eukaryota</taxon>
        <taxon>Viridiplantae</taxon>
        <taxon>Streptophyta</taxon>
        <taxon>Embryophyta</taxon>
        <taxon>Tracheophyta</taxon>
        <taxon>Spermatophyta</taxon>
        <taxon>Magnoliopsida</taxon>
        <taxon>eudicotyledons</taxon>
        <taxon>Gunneridae</taxon>
        <taxon>Pentapetalae</taxon>
        <taxon>rosids</taxon>
        <taxon>fabids</taxon>
        <taxon>Malpighiales</taxon>
        <taxon>Salicaceae</taxon>
        <taxon>Saliceae</taxon>
        <taxon>Populus</taxon>
    </lineage>
</organism>
<keyword evidence="2" id="KW-1185">Reference proteome</keyword>
<dbReference type="Proteomes" id="UP001164929">
    <property type="component" value="Chromosome 10"/>
</dbReference>
<gene>
    <name evidence="1" type="ORF">NC653_025948</name>
</gene>
<proteinExistence type="predicted"/>
<sequence>MPITDWRTLVIFCSTLVLNYGSDKTYSEKINLNILTG</sequence>
<accession>A0AAD6MCK0</accession>